<dbReference type="NCBIfam" id="TIGR00290">
    <property type="entry name" value="MJ0570_dom"/>
    <property type="match status" value="1"/>
</dbReference>
<feature type="domain" description="Diphthamide synthase" evidence="6">
    <location>
        <begin position="1"/>
        <end position="181"/>
    </location>
</feature>
<comment type="catalytic activity">
    <reaction evidence="5">
        <text>diphthine-[translation elongation factor 2] + NH4(+) + ATP = diphthamide-[translation elongation factor 2] + AMP + diphosphate + H(+)</text>
        <dbReference type="Rhea" id="RHEA:19753"/>
        <dbReference type="Rhea" id="RHEA-COMP:10172"/>
        <dbReference type="Rhea" id="RHEA-COMP:10174"/>
        <dbReference type="ChEBI" id="CHEBI:15378"/>
        <dbReference type="ChEBI" id="CHEBI:16692"/>
        <dbReference type="ChEBI" id="CHEBI:28938"/>
        <dbReference type="ChEBI" id="CHEBI:30616"/>
        <dbReference type="ChEBI" id="CHEBI:33019"/>
        <dbReference type="ChEBI" id="CHEBI:82696"/>
        <dbReference type="ChEBI" id="CHEBI:456215"/>
        <dbReference type="EC" id="6.3.1.14"/>
    </reaction>
</comment>
<dbReference type="Pfam" id="PF01902">
    <property type="entry name" value="Diphthami_syn_2"/>
    <property type="match status" value="1"/>
</dbReference>
<dbReference type="EC" id="6.3.1.14" evidence="1"/>
<dbReference type="Gene3D" id="3.40.50.620">
    <property type="entry name" value="HUPs"/>
    <property type="match status" value="1"/>
</dbReference>
<dbReference type="InterPro" id="IPR002761">
    <property type="entry name" value="Diphthami_syn_dom"/>
</dbReference>
<evidence type="ECO:0000259" key="6">
    <source>
        <dbReference type="Pfam" id="PF01902"/>
    </source>
</evidence>
<gene>
    <name evidence="7" type="ORF">SELO1098_LOCUS7340</name>
</gene>
<dbReference type="PANTHER" id="PTHR12196:SF2">
    <property type="entry name" value="DIPHTHINE--AMMONIA LIGASE"/>
    <property type="match status" value="1"/>
</dbReference>
<sequence>MKFVALLSGGKDSCFNVIKCVEHGHELICLANLSPPASFDGEEMDSFMYQTAGHTAISKLSECFEVPLIRKEILGSAVNQKLDYLSEVAADEVEDMFVLLQQVKQQYPEVEGVSCGAIVSTYQRLRVESICQRLGLTVLSYLWQRDRVELLQEMITAGVDAVLVKVAGAGLEPHKHLGKSLAVLQPTLMKLHEQFG</sequence>
<protein>
    <recommendedName>
        <fullName evidence="2">Diphthine--ammonia ligase</fullName>
        <ecNumber evidence="1">6.3.1.14</ecNumber>
    </recommendedName>
    <alternativeName>
        <fullName evidence="3">Diphthamide synthase</fullName>
    </alternativeName>
    <alternativeName>
        <fullName evidence="4">Diphthamide synthetase</fullName>
    </alternativeName>
</protein>
<dbReference type="InterPro" id="IPR030662">
    <property type="entry name" value="DPH6/MJ0570"/>
</dbReference>
<evidence type="ECO:0000256" key="2">
    <source>
        <dbReference type="ARBA" id="ARBA00018426"/>
    </source>
</evidence>
<evidence type="ECO:0000313" key="7">
    <source>
        <dbReference type="EMBL" id="CAE0278508.1"/>
    </source>
</evidence>
<dbReference type="InterPro" id="IPR014729">
    <property type="entry name" value="Rossmann-like_a/b/a_fold"/>
</dbReference>
<proteinExistence type="predicted"/>
<dbReference type="PANTHER" id="PTHR12196">
    <property type="entry name" value="DOMAIN OF UNKNOWN FUNCTION 71 DUF71 -CONTAINING PROTEIN"/>
    <property type="match status" value="1"/>
</dbReference>
<dbReference type="GO" id="GO:0017178">
    <property type="term" value="F:diphthine-ammonia ligase activity"/>
    <property type="evidence" value="ECO:0007669"/>
    <property type="project" value="UniProtKB-EC"/>
</dbReference>
<dbReference type="CDD" id="cd01994">
    <property type="entry name" value="AANH_PF0828-like"/>
    <property type="match status" value="1"/>
</dbReference>
<evidence type="ECO:0000256" key="3">
    <source>
        <dbReference type="ARBA" id="ARBA00029814"/>
    </source>
</evidence>
<organism evidence="7">
    <name type="scientific">Spumella elongata</name>
    <dbReference type="NCBI Taxonomy" id="89044"/>
    <lineage>
        <taxon>Eukaryota</taxon>
        <taxon>Sar</taxon>
        <taxon>Stramenopiles</taxon>
        <taxon>Ochrophyta</taxon>
        <taxon>Chrysophyceae</taxon>
        <taxon>Chromulinales</taxon>
        <taxon>Chromulinaceae</taxon>
        <taxon>Spumella</taxon>
    </lineage>
</organism>
<evidence type="ECO:0000256" key="1">
    <source>
        <dbReference type="ARBA" id="ARBA00012089"/>
    </source>
</evidence>
<reference evidence="7" key="1">
    <citation type="submission" date="2021-01" db="EMBL/GenBank/DDBJ databases">
        <authorList>
            <person name="Corre E."/>
            <person name="Pelletier E."/>
            <person name="Niang G."/>
            <person name="Scheremetjew M."/>
            <person name="Finn R."/>
            <person name="Kale V."/>
            <person name="Holt S."/>
            <person name="Cochrane G."/>
            <person name="Meng A."/>
            <person name="Brown T."/>
            <person name="Cohen L."/>
        </authorList>
    </citation>
    <scope>NUCLEOTIDE SEQUENCE</scope>
    <source>
        <strain evidence="7">CCAP 955/1</strain>
    </source>
</reference>
<dbReference type="EMBL" id="HBIC01014554">
    <property type="protein sequence ID" value="CAE0278508.1"/>
    <property type="molecule type" value="Transcribed_RNA"/>
</dbReference>
<dbReference type="AlphaFoldDB" id="A0A7S3GWQ3"/>
<evidence type="ECO:0000256" key="5">
    <source>
        <dbReference type="ARBA" id="ARBA00048108"/>
    </source>
</evidence>
<dbReference type="SUPFAM" id="SSF52402">
    <property type="entry name" value="Adenine nucleotide alpha hydrolases-like"/>
    <property type="match status" value="1"/>
</dbReference>
<name>A0A7S3GWQ3_9STRA</name>
<dbReference type="Gene3D" id="3.90.1490.10">
    <property type="entry name" value="putative n-type atp pyrophosphatase, domain 2"/>
    <property type="match status" value="1"/>
</dbReference>
<dbReference type="GO" id="GO:0017183">
    <property type="term" value="P:protein histidyl modification to diphthamide"/>
    <property type="evidence" value="ECO:0007669"/>
    <property type="project" value="TreeGrafter"/>
</dbReference>
<accession>A0A7S3GWQ3</accession>
<dbReference type="FunFam" id="3.40.50.620:FF:000145">
    <property type="entry name" value="ATP-binding domain containing protein"/>
    <property type="match status" value="1"/>
</dbReference>
<evidence type="ECO:0000256" key="4">
    <source>
        <dbReference type="ARBA" id="ARBA00031552"/>
    </source>
</evidence>